<gene>
    <name evidence="2" type="ORF">HNAJ_LOCUS8957</name>
</gene>
<dbReference type="AlphaFoldDB" id="A0A0R3TNJ2"/>
<dbReference type="PANTHER" id="PTHR12771:SF51">
    <property type="entry name" value="LD01482P"/>
    <property type="match status" value="1"/>
</dbReference>
<organism evidence="4">
    <name type="scientific">Rodentolepis nana</name>
    <name type="common">Dwarf tapeworm</name>
    <name type="synonym">Hymenolepis nana</name>
    <dbReference type="NCBI Taxonomy" id="102285"/>
    <lineage>
        <taxon>Eukaryota</taxon>
        <taxon>Metazoa</taxon>
        <taxon>Spiralia</taxon>
        <taxon>Lophotrochozoa</taxon>
        <taxon>Platyhelminthes</taxon>
        <taxon>Cestoda</taxon>
        <taxon>Eucestoda</taxon>
        <taxon>Cyclophyllidea</taxon>
        <taxon>Hymenolepididae</taxon>
        <taxon>Rodentolepis</taxon>
    </lineage>
</organism>
<dbReference type="STRING" id="102285.A0A0R3TNJ2"/>
<keyword evidence="3" id="KW-1185">Reference proteome</keyword>
<dbReference type="GO" id="GO:0005096">
    <property type="term" value="F:GTPase activator activity"/>
    <property type="evidence" value="ECO:0007669"/>
    <property type="project" value="TreeGrafter"/>
</dbReference>
<reference evidence="4" key="1">
    <citation type="submission" date="2017-02" db="UniProtKB">
        <authorList>
            <consortium name="WormBaseParasite"/>
        </authorList>
    </citation>
    <scope>IDENTIFICATION</scope>
</reference>
<dbReference type="Pfam" id="PF04727">
    <property type="entry name" value="ELMO_CED12"/>
    <property type="match status" value="1"/>
</dbReference>
<sequence length="244" mass="28137">MFKENYISLSQNTLIRDGMNSFSISKFTKLVLEQENIFNKSISAVVKTSLVQIRGYRSLVHSVKSLKETKFQVDNSKHTNILKEIWNGLLPNEPFSLNSKLWSDVGFQGTNPSTDFRGTGVLGAQNLAYFIKHFHEYASIVHSGSVDAKYWYPFATAGINLTDLTWRLLEDGSLKTHFYNSFTKAPSLINFHDVYVSIFVKFHKLWMKQPRSVMEFNSVVMHFEKDLRKQLDNECFTFILPGNK</sequence>
<feature type="domain" description="ELMO" evidence="1">
    <location>
        <begin position="77"/>
        <end position="231"/>
    </location>
</feature>
<proteinExistence type="predicted"/>
<dbReference type="EMBL" id="UZAE01012447">
    <property type="protein sequence ID" value="VDO05179.1"/>
    <property type="molecule type" value="Genomic_DNA"/>
</dbReference>
<dbReference type="WBParaSite" id="HNAJ_0000896101-mRNA-1">
    <property type="protein sequence ID" value="HNAJ_0000896101-mRNA-1"/>
    <property type="gene ID" value="HNAJ_0000896101"/>
</dbReference>
<protein>
    <submittedName>
        <fullName evidence="4">ELMO domain-containing protein</fullName>
    </submittedName>
</protein>
<dbReference type="InterPro" id="IPR006816">
    <property type="entry name" value="ELMO_dom"/>
</dbReference>
<dbReference type="PROSITE" id="PS51335">
    <property type="entry name" value="ELMO"/>
    <property type="match status" value="1"/>
</dbReference>
<dbReference type="OrthoDB" id="67155at2759"/>
<reference evidence="2 3" key="2">
    <citation type="submission" date="2018-11" db="EMBL/GenBank/DDBJ databases">
        <authorList>
            <consortium name="Pathogen Informatics"/>
        </authorList>
    </citation>
    <scope>NUCLEOTIDE SEQUENCE [LARGE SCALE GENOMIC DNA]</scope>
</reference>
<dbReference type="PANTHER" id="PTHR12771">
    <property type="entry name" value="ENGULFMENT AND CELL MOTILITY"/>
    <property type="match status" value="1"/>
</dbReference>
<accession>A0A0R3TNJ2</accession>
<evidence type="ECO:0000259" key="1">
    <source>
        <dbReference type="PROSITE" id="PS51335"/>
    </source>
</evidence>
<name>A0A0R3TNJ2_RODNA</name>
<dbReference type="InterPro" id="IPR050868">
    <property type="entry name" value="ELMO_domain-containing"/>
</dbReference>
<evidence type="ECO:0000313" key="2">
    <source>
        <dbReference type="EMBL" id="VDO05179.1"/>
    </source>
</evidence>
<evidence type="ECO:0000313" key="3">
    <source>
        <dbReference type="Proteomes" id="UP000278807"/>
    </source>
</evidence>
<dbReference type="Proteomes" id="UP000278807">
    <property type="component" value="Unassembled WGS sequence"/>
</dbReference>
<evidence type="ECO:0000313" key="4">
    <source>
        <dbReference type="WBParaSite" id="HNAJ_0000896101-mRNA-1"/>
    </source>
</evidence>